<dbReference type="GO" id="GO:0003723">
    <property type="term" value="F:RNA binding"/>
    <property type="evidence" value="ECO:0007669"/>
    <property type="project" value="TreeGrafter"/>
</dbReference>
<feature type="region of interest" description="Disordered" evidence="1">
    <location>
        <begin position="116"/>
        <end position="207"/>
    </location>
</feature>
<dbReference type="SMART" id="SM00456">
    <property type="entry name" value="WW"/>
    <property type="match status" value="1"/>
</dbReference>
<feature type="compositionally biased region" description="Basic and acidic residues" evidence="1">
    <location>
        <begin position="125"/>
        <end position="147"/>
    </location>
</feature>
<dbReference type="GO" id="GO:0044528">
    <property type="term" value="P:regulation of mitochondrial mRNA stability"/>
    <property type="evidence" value="ECO:0007669"/>
    <property type="project" value="TreeGrafter"/>
</dbReference>
<evidence type="ECO:0000259" key="2">
    <source>
        <dbReference type="PROSITE" id="PS50020"/>
    </source>
</evidence>
<dbReference type="AlphaFoldDB" id="A0AAD8YCJ1"/>
<sequence length="509" mass="59321">MIFTNTASDKEEPPPPGWVRCFSKSAKRPYYLHVATKHSQWEYPSQTEVKNPTLAKKRRDNAEAEKQRAEALRQEEAQKKVLMEDEKERQLQLQYQIAIQKRNEEAILSAIPASTNQNVNGKRSRSNDAKRFNQVRARSEHRFENHSRVNWSRWEPPSSSRQQHSPALEDGELIRWEPPSSSRQQHSPALEDGELEERETTMEQHQEHRMTNISNMQLHSNEMQLSSQKDLPRYDHRMLQEPSWNDRPQQKQHPHNRPRYDHHRHNRVTQQRPYARPQYDQVQSSLREVRFENSFSAYELVQTAIWNSPLLDSNLLSVLWNKLSKKIGSFQPRHLSLTIHGIAKILSVVKEGGSIRDGNCVEAAFHSLLLDNTVHHGLFDTVANHIVALENLTGFSSQSLANIVWAFAKVELPHCQLFSKIAEHIASLQRLDGFNSQDLSNIVWAFAKVELPQPELFSKIAEHITELHSLEEFMPQHLSNTLWAFAEVDTFHQELFHKVNDHFMRVYLV</sequence>
<name>A0AAD8YCJ1_9STRA</name>
<dbReference type="PANTHER" id="PTHR21228:SF40">
    <property type="entry name" value="LD45607P"/>
    <property type="match status" value="1"/>
</dbReference>
<gene>
    <name evidence="3" type="ORF">QTG54_006554</name>
</gene>
<proteinExistence type="predicted"/>
<evidence type="ECO:0000313" key="3">
    <source>
        <dbReference type="EMBL" id="KAK1742957.1"/>
    </source>
</evidence>
<dbReference type="InterPro" id="IPR036020">
    <property type="entry name" value="WW_dom_sf"/>
</dbReference>
<dbReference type="Pfam" id="PF00397">
    <property type="entry name" value="WW"/>
    <property type="match status" value="1"/>
</dbReference>
<dbReference type="PROSITE" id="PS50020">
    <property type="entry name" value="WW_DOMAIN_2"/>
    <property type="match status" value="1"/>
</dbReference>
<dbReference type="SUPFAM" id="SSF51045">
    <property type="entry name" value="WW domain"/>
    <property type="match status" value="1"/>
</dbReference>
<dbReference type="InterPro" id="IPR058917">
    <property type="entry name" value="RESC6_dom"/>
</dbReference>
<dbReference type="GO" id="GO:0005759">
    <property type="term" value="C:mitochondrial matrix"/>
    <property type="evidence" value="ECO:0007669"/>
    <property type="project" value="TreeGrafter"/>
</dbReference>
<organism evidence="3 4">
    <name type="scientific">Skeletonema marinoi</name>
    <dbReference type="NCBI Taxonomy" id="267567"/>
    <lineage>
        <taxon>Eukaryota</taxon>
        <taxon>Sar</taxon>
        <taxon>Stramenopiles</taxon>
        <taxon>Ochrophyta</taxon>
        <taxon>Bacillariophyta</taxon>
        <taxon>Coscinodiscophyceae</taxon>
        <taxon>Thalassiosirophycidae</taxon>
        <taxon>Thalassiosirales</taxon>
        <taxon>Skeletonemataceae</taxon>
        <taxon>Skeletonema</taxon>
        <taxon>Skeletonema marinoi-dohrnii complex</taxon>
    </lineage>
</organism>
<feature type="compositionally biased region" description="Basic and acidic residues" evidence="1">
    <location>
        <begin position="198"/>
        <end position="207"/>
    </location>
</feature>
<feature type="domain" description="WW" evidence="2">
    <location>
        <begin position="12"/>
        <end position="46"/>
    </location>
</feature>
<dbReference type="InterPro" id="IPR001202">
    <property type="entry name" value="WW_dom"/>
</dbReference>
<evidence type="ECO:0000256" key="1">
    <source>
        <dbReference type="SAM" id="MobiDB-lite"/>
    </source>
</evidence>
<keyword evidence="4" id="KW-1185">Reference proteome</keyword>
<dbReference type="PANTHER" id="PTHR21228">
    <property type="entry name" value="FAST LEU-RICH DOMAIN-CONTAINING"/>
    <property type="match status" value="1"/>
</dbReference>
<dbReference type="GO" id="GO:0000963">
    <property type="term" value="P:mitochondrial RNA processing"/>
    <property type="evidence" value="ECO:0007669"/>
    <property type="project" value="TreeGrafter"/>
</dbReference>
<comment type="caution">
    <text evidence="3">The sequence shown here is derived from an EMBL/GenBank/DDBJ whole genome shotgun (WGS) entry which is preliminary data.</text>
</comment>
<dbReference type="GO" id="GO:0035770">
    <property type="term" value="C:ribonucleoprotein granule"/>
    <property type="evidence" value="ECO:0007669"/>
    <property type="project" value="TreeGrafter"/>
</dbReference>
<dbReference type="InterPro" id="IPR050870">
    <property type="entry name" value="FAST_kinase"/>
</dbReference>
<dbReference type="EMBL" id="JATAAI010000010">
    <property type="protein sequence ID" value="KAK1742957.1"/>
    <property type="molecule type" value="Genomic_DNA"/>
</dbReference>
<protein>
    <recommendedName>
        <fullName evidence="2">WW domain-containing protein</fullName>
    </recommendedName>
</protein>
<feature type="compositionally biased region" description="Basic residues" evidence="1">
    <location>
        <begin position="250"/>
        <end position="267"/>
    </location>
</feature>
<feature type="region of interest" description="Disordered" evidence="1">
    <location>
        <begin position="241"/>
        <end position="273"/>
    </location>
</feature>
<dbReference type="Pfam" id="PF26188">
    <property type="entry name" value="RESC6"/>
    <property type="match status" value="1"/>
</dbReference>
<dbReference type="Proteomes" id="UP001224775">
    <property type="component" value="Unassembled WGS sequence"/>
</dbReference>
<reference evidence="3" key="1">
    <citation type="submission" date="2023-06" db="EMBL/GenBank/DDBJ databases">
        <title>Survivors Of The Sea: Transcriptome response of Skeletonema marinoi to long-term dormancy.</title>
        <authorList>
            <person name="Pinder M.I.M."/>
            <person name="Kourtchenko O."/>
            <person name="Robertson E.K."/>
            <person name="Larsson T."/>
            <person name="Maumus F."/>
            <person name="Osuna-Cruz C.M."/>
            <person name="Vancaester E."/>
            <person name="Stenow R."/>
            <person name="Vandepoele K."/>
            <person name="Ploug H."/>
            <person name="Bruchert V."/>
            <person name="Godhe A."/>
            <person name="Topel M."/>
        </authorList>
    </citation>
    <scope>NUCLEOTIDE SEQUENCE</scope>
    <source>
        <strain evidence="3">R05AC</strain>
    </source>
</reference>
<dbReference type="PROSITE" id="PS01159">
    <property type="entry name" value="WW_DOMAIN_1"/>
    <property type="match status" value="1"/>
</dbReference>
<dbReference type="Gene3D" id="2.20.70.10">
    <property type="match status" value="1"/>
</dbReference>
<evidence type="ECO:0000313" key="4">
    <source>
        <dbReference type="Proteomes" id="UP001224775"/>
    </source>
</evidence>
<dbReference type="CDD" id="cd00201">
    <property type="entry name" value="WW"/>
    <property type="match status" value="1"/>
</dbReference>
<feature type="region of interest" description="Disordered" evidence="1">
    <location>
        <begin position="44"/>
        <end position="67"/>
    </location>
</feature>
<accession>A0AAD8YCJ1</accession>